<dbReference type="Proteomes" id="UP000824998">
    <property type="component" value="Unassembled WGS sequence"/>
</dbReference>
<comment type="caution">
    <text evidence="1">The sequence shown here is derived from an EMBL/GenBank/DDBJ whole genome shotgun (WGS) entry which is preliminary data.</text>
</comment>
<proteinExistence type="predicted"/>
<sequence>MSQIPSLGALPPELKLQILKTTPDPITLQSLVLTSSAFHQAYTESRKNVLNAVLLNELTPHVIHDAIYAVKASSISKENADQWKQDVTSFLIEYKNTSAASHEISDLKTLIDIARLHRSVRRLALSFYEHCLDHHPITNQPLQTNWDGVSRNEKRRLFRTCYRYQIYCVVLGDEKFNSRSASVAEFGEWAGLFFGKVQLWELCEFYCLRDFIFGLLENIFSRGNYTFLELESRAEDQAEEPQMDTSTDHGRLFSTSRYYGRDTARENLMTHGVEYLPPVSNTDRTGSQNGFIIENRQQSVEFPISFDIMSRELNVYFENGSNRMPYTIDRRSGSCPAYPPFDNDHRPDRPNYAWGLSWKANDRSHSRAFGLRQAYLRSWGYVMWDKERLEALDVLDLLENQYVRHGPKKREGGSFSGAHFLNETRLAPSHDGDSLL</sequence>
<evidence type="ECO:0000313" key="1">
    <source>
        <dbReference type="EMBL" id="KAG9235370.1"/>
    </source>
</evidence>
<keyword evidence="2" id="KW-1185">Reference proteome</keyword>
<dbReference type="EMBL" id="MU251434">
    <property type="protein sequence ID" value="KAG9235370.1"/>
    <property type="molecule type" value="Genomic_DNA"/>
</dbReference>
<evidence type="ECO:0000313" key="2">
    <source>
        <dbReference type="Proteomes" id="UP000824998"/>
    </source>
</evidence>
<name>A0A9P7YLM9_9HELO</name>
<reference evidence="1" key="1">
    <citation type="journal article" date="2021" name="IMA Fungus">
        <title>Genomic characterization of three marine fungi, including Emericellopsis atlantica sp. nov. with signatures of a generalist lifestyle and marine biomass degradation.</title>
        <authorList>
            <person name="Hagestad O.C."/>
            <person name="Hou L."/>
            <person name="Andersen J.H."/>
            <person name="Hansen E.H."/>
            <person name="Altermark B."/>
            <person name="Li C."/>
            <person name="Kuhnert E."/>
            <person name="Cox R.J."/>
            <person name="Crous P.W."/>
            <person name="Spatafora J.W."/>
            <person name="Lail K."/>
            <person name="Amirebrahimi M."/>
            <person name="Lipzen A."/>
            <person name="Pangilinan J."/>
            <person name="Andreopoulos W."/>
            <person name="Hayes R.D."/>
            <person name="Ng V."/>
            <person name="Grigoriev I.V."/>
            <person name="Jackson S.A."/>
            <person name="Sutton T.D.S."/>
            <person name="Dobson A.D.W."/>
            <person name="Rama T."/>
        </authorList>
    </citation>
    <scope>NUCLEOTIDE SEQUENCE</scope>
    <source>
        <strain evidence="1">TRa018bII</strain>
    </source>
</reference>
<organism evidence="1 2">
    <name type="scientific">Amylocarpus encephaloides</name>
    <dbReference type="NCBI Taxonomy" id="45428"/>
    <lineage>
        <taxon>Eukaryota</taxon>
        <taxon>Fungi</taxon>
        <taxon>Dikarya</taxon>
        <taxon>Ascomycota</taxon>
        <taxon>Pezizomycotina</taxon>
        <taxon>Leotiomycetes</taxon>
        <taxon>Helotiales</taxon>
        <taxon>Helotiales incertae sedis</taxon>
        <taxon>Amylocarpus</taxon>
    </lineage>
</organism>
<gene>
    <name evidence="1" type="ORF">BJ875DRAFT_529210</name>
</gene>
<dbReference type="AlphaFoldDB" id="A0A9P7YLM9"/>
<accession>A0A9P7YLM9</accession>
<dbReference type="OrthoDB" id="5427059at2759"/>
<evidence type="ECO:0008006" key="3">
    <source>
        <dbReference type="Google" id="ProtNLM"/>
    </source>
</evidence>
<protein>
    <recommendedName>
        <fullName evidence="3">F-box domain-containing protein</fullName>
    </recommendedName>
</protein>